<accession>A0A2S0HY83</accession>
<proteinExistence type="predicted"/>
<dbReference type="InterPro" id="IPR000182">
    <property type="entry name" value="GNAT_dom"/>
</dbReference>
<evidence type="ECO:0000259" key="1">
    <source>
        <dbReference type="PROSITE" id="PS51186"/>
    </source>
</evidence>
<dbReference type="KEGG" id="aue:C5O00_10610"/>
<dbReference type="PANTHER" id="PTHR43792">
    <property type="entry name" value="GNAT FAMILY, PUTATIVE (AFU_ORTHOLOGUE AFUA_3G00765)-RELATED-RELATED"/>
    <property type="match status" value="1"/>
</dbReference>
<dbReference type="Proteomes" id="UP000238442">
    <property type="component" value="Chromosome"/>
</dbReference>
<dbReference type="EMBL" id="CP027062">
    <property type="protein sequence ID" value="AVI51588.1"/>
    <property type="molecule type" value="Genomic_DNA"/>
</dbReference>
<keyword evidence="3" id="KW-1185">Reference proteome</keyword>
<evidence type="ECO:0000313" key="2">
    <source>
        <dbReference type="EMBL" id="AVI51588.1"/>
    </source>
</evidence>
<dbReference type="AlphaFoldDB" id="A0A2S0HY83"/>
<reference evidence="2 3" key="1">
    <citation type="submission" date="2018-02" db="EMBL/GenBank/DDBJ databases">
        <title>Genomic analysis of the strain RR4-38 isolated from a seawater recirculating aquaculture system.</title>
        <authorList>
            <person name="Kim Y.-S."/>
            <person name="Jang Y.H."/>
            <person name="Kim K.-H."/>
        </authorList>
    </citation>
    <scope>NUCLEOTIDE SEQUENCE [LARGE SCALE GENOMIC DNA]</scope>
    <source>
        <strain evidence="2 3">RR4-38</strain>
    </source>
</reference>
<dbReference type="CDD" id="cd04301">
    <property type="entry name" value="NAT_SF"/>
    <property type="match status" value="1"/>
</dbReference>
<dbReference type="PROSITE" id="PS51186">
    <property type="entry name" value="GNAT"/>
    <property type="match status" value="1"/>
</dbReference>
<dbReference type="OrthoDB" id="9798081at2"/>
<sequence length="170" mass="19468">MIVTETRRLQIRHYTLEDAPFVLELLNSPEWVSNIGDRGIKTLSDAEDYIAEKYLPQYSERGYGAYISEIKESGEIVGTCGLYKRPDLDHPDIGFALLPKYSKKGYAFEAAQAVMEYARSFLKIDPIYGITLPTNRNSIRLLEKLGLRQVDRIRLEDDTEELLLFSTAQN</sequence>
<dbReference type="SUPFAM" id="SSF55729">
    <property type="entry name" value="Acyl-CoA N-acyltransferases (Nat)"/>
    <property type="match status" value="1"/>
</dbReference>
<dbReference type="Gene3D" id="3.40.630.30">
    <property type="match status" value="1"/>
</dbReference>
<protein>
    <submittedName>
        <fullName evidence="2">RimJ/RimL family protein N-acetyltransferase</fullName>
    </submittedName>
</protein>
<dbReference type="Pfam" id="PF13302">
    <property type="entry name" value="Acetyltransf_3"/>
    <property type="match status" value="1"/>
</dbReference>
<dbReference type="GO" id="GO:0016747">
    <property type="term" value="F:acyltransferase activity, transferring groups other than amino-acyl groups"/>
    <property type="evidence" value="ECO:0007669"/>
    <property type="project" value="InterPro"/>
</dbReference>
<dbReference type="InterPro" id="IPR051531">
    <property type="entry name" value="N-acetyltransferase"/>
</dbReference>
<dbReference type="PANTHER" id="PTHR43792:SF1">
    <property type="entry name" value="N-ACETYLTRANSFERASE DOMAIN-CONTAINING PROTEIN"/>
    <property type="match status" value="1"/>
</dbReference>
<dbReference type="InterPro" id="IPR016181">
    <property type="entry name" value="Acyl_CoA_acyltransferase"/>
</dbReference>
<gene>
    <name evidence="2" type="ORF">C5O00_10610</name>
</gene>
<evidence type="ECO:0000313" key="3">
    <source>
        <dbReference type="Proteomes" id="UP000238442"/>
    </source>
</evidence>
<organism evidence="2 3">
    <name type="scientific">Pukyongia salina</name>
    <dbReference type="NCBI Taxonomy" id="2094025"/>
    <lineage>
        <taxon>Bacteria</taxon>
        <taxon>Pseudomonadati</taxon>
        <taxon>Bacteroidota</taxon>
        <taxon>Flavobacteriia</taxon>
        <taxon>Flavobacteriales</taxon>
        <taxon>Flavobacteriaceae</taxon>
        <taxon>Pukyongia</taxon>
    </lineage>
</organism>
<name>A0A2S0HY83_9FLAO</name>
<feature type="domain" description="N-acetyltransferase" evidence="1">
    <location>
        <begin position="9"/>
        <end position="169"/>
    </location>
</feature>
<keyword evidence="2" id="KW-0808">Transferase</keyword>